<dbReference type="OrthoDB" id="9766486at2"/>
<dbReference type="FunFam" id="3.30.300.30:FF:000008">
    <property type="entry name" value="2,3-dihydroxybenzoate-AMP ligase"/>
    <property type="match status" value="1"/>
</dbReference>
<dbReference type="Proteomes" id="UP000189627">
    <property type="component" value="Chromosome 1"/>
</dbReference>
<proteinExistence type="inferred from homology"/>
<comment type="similarity">
    <text evidence="1">Belongs to the ATP-dependent AMP-binding enzyme family.</text>
</comment>
<dbReference type="PROSITE" id="PS00455">
    <property type="entry name" value="AMP_BINDING"/>
    <property type="match status" value="1"/>
</dbReference>
<keyword evidence="2 5" id="KW-0436">Ligase</keyword>
<name>A0A1U9UP68_CUPNE</name>
<dbReference type="PANTHER" id="PTHR43767:SF1">
    <property type="entry name" value="NONRIBOSOMAL PEPTIDE SYNTHASE PES1 (EUROFUNG)-RELATED"/>
    <property type="match status" value="1"/>
</dbReference>
<evidence type="ECO:0000259" key="4">
    <source>
        <dbReference type="Pfam" id="PF13193"/>
    </source>
</evidence>
<dbReference type="KEGG" id="cuh:BJN34_08970"/>
<dbReference type="EMBL" id="CP017757">
    <property type="protein sequence ID" value="AQV94021.1"/>
    <property type="molecule type" value="Genomic_DNA"/>
</dbReference>
<dbReference type="NCBIfam" id="NF004837">
    <property type="entry name" value="PRK06187.1"/>
    <property type="match status" value="1"/>
</dbReference>
<evidence type="ECO:0000259" key="3">
    <source>
        <dbReference type="Pfam" id="PF00501"/>
    </source>
</evidence>
<dbReference type="InterPro" id="IPR042099">
    <property type="entry name" value="ANL_N_sf"/>
</dbReference>
<dbReference type="SUPFAM" id="SSF56801">
    <property type="entry name" value="Acetyl-CoA synthetase-like"/>
    <property type="match status" value="1"/>
</dbReference>
<dbReference type="Pfam" id="PF00501">
    <property type="entry name" value="AMP-binding"/>
    <property type="match status" value="1"/>
</dbReference>
<evidence type="ECO:0000313" key="6">
    <source>
        <dbReference type="Proteomes" id="UP000189627"/>
    </source>
</evidence>
<dbReference type="GO" id="GO:0016878">
    <property type="term" value="F:acid-thiol ligase activity"/>
    <property type="evidence" value="ECO:0007669"/>
    <property type="project" value="UniProtKB-ARBA"/>
</dbReference>
<protein>
    <submittedName>
        <fullName evidence="5">Fatty-acid--CoA ligase</fullName>
    </submittedName>
</protein>
<dbReference type="InterPro" id="IPR025110">
    <property type="entry name" value="AMP-bd_C"/>
</dbReference>
<dbReference type="InterPro" id="IPR000873">
    <property type="entry name" value="AMP-dep_synth/lig_dom"/>
</dbReference>
<feature type="domain" description="AMP-dependent synthetase/ligase" evidence="3">
    <location>
        <begin position="8"/>
        <end position="379"/>
    </location>
</feature>
<accession>A0A1U9UP68</accession>
<dbReference type="AlphaFoldDB" id="A0A1U9UP68"/>
<gene>
    <name evidence="5" type="ORF">BJN34_08970</name>
</gene>
<evidence type="ECO:0000256" key="2">
    <source>
        <dbReference type="ARBA" id="ARBA00022598"/>
    </source>
</evidence>
<dbReference type="RefSeq" id="WP_078196310.1">
    <property type="nucleotide sequence ID" value="NZ_CP017757.2"/>
</dbReference>
<sequence>MYITQGLHRALQQQPDAVAVRAPTESLTFAQLGDRIARLAGVLRKLGVREGERVAMLSHNSPRYLEVDLGVPWAGGVLNPVNIRWSQAEMAYALKNSGTSVLIVDESFAASGKQLAREVPSILHLVYAGAGDTPEGMVNYEAMLDASDPVEDAHRHGGDLAGIFYTGGTTGFPKGVMLSHNNVCLSALASLMSGRCGANAVFLHVMPMFHLANFAAVNALFTSGGKHVVLPNFTPQTTLEAISRDRVTEISLAPTMLQMLLDWLEEHPDQANALDLSSLQLIGYGASPISQALLRRAQQVFPSVKFAQGYGMTELAPVCAMLGPEYHTDEAYANGKMRAAGKPSLCSEVRIVDTEDRELPRGQVGEIVARGGNVMLGYWNQPEATKQALRGGWMHTGDSGYMDDEGLIYVVDRLKDMIVSGGENVYSAEVENAIASHPAVALCAVIGVPHDRWGEAVHAVIVTKPGQRVSAESIQEHCRERIARYKCPRSVEFRDDLPLSSMGKILKAELRKPYWDSCERGVA</sequence>
<dbReference type="Gene3D" id="3.40.50.12780">
    <property type="entry name" value="N-terminal domain of ligase-like"/>
    <property type="match status" value="1"/>
</dbReference>
<organism evidence="5 6">
    <name type="scientific">Cupriavidus necator</name>
    <name type="common">Alcaligenes eutrophus</name>
    <name type="synonym">Ralstonia eutropha</name>
    <dbReference type="NCBI Taxonomy" id="106590"/>
    <lineage>
        <taxon>Bacteria</taxon>
        <taxon>Pseudomonadati</taxon>
        <taxon>Pseudomonadota</taxon>
        <taxon>Betaproteobacteria</taxon>
        <taxon>Burkholderiales</taxon>
        <taxon>Burkholderiaceae</taxon>
        <taxon>Cupriavidus</taxon>
    </lineage>
</organism>
<reference evidence="6" key="1">
    <citation type="submission" date="2017-02" db="EMBL/GenBank/DDBJ databases">
        <title>Complete genome sequence of Cupriavidus necator strain NH9, a 3-chlorobenzoate degrader.</title>
        <authorList>
            <person name="Moriuchi R."/>
            <person name="Dohra H."/>
            <person name="Ogawa N."/>
        </authorList>
    </citation>
    <scope>NUCLEOTIDE SEQUENCE [LARGE SCALE GENOMIC DNA]</scope>
    <source>
        <strain evidence="6">NH9</strain>
    </source>
</reference>
<dbReference type="InterPro" id="IPR050237">
    <property type="entry name" value="ATP-dep_AMP-bd_enzyme"/>
</dbReference>
<feature type="domain" description="AMP-binding enzyme C-terminal" evidence="4">
    <location>
        <begin position="429"/>
        <end position="504"/>
    </location>
</feature>
<evidence type="ECO:0000313" key="5">
    <source>
        <dbReference type="EMBL" id="AQV94021.1"/>
    </source>
</evidence>
<evidence type="ECO:0000256" key="1">
    <source>
        <dbReference type="ARBA" id="ARBA00006432"/>
    </source>
</evidence>
<dbReference type="CDD" id="cd17631">
    <property type="entry name" value="FACL_FadD13-like"/>
    <property type="match status" value="1"/>
</dbReference>
<dbReference type="PANTHER" id="PTHR43767">
    <property type="entry name" value="LONG-CHAIN-FATTY-ACID--COA LIGASE"/>
    <property type="match status" value="1"/>
</dbReference>
<dbReference type="InterPro" id="IPR020845">
    <property type="entry name" value="AMP-binding_CS"/>
</dbReference>
<dbReference type="Gene3D" id="3.30.300.30">
    <property type="match status" value="1"/>
</dbReference>
<dbReference type="Pfam" id="PF13193">
    <property type="entry name" value="AMP-binding_C"/>
    <property type="match status" value="1"/>
</dbReference>
<dbReference type="InterPro" id="IPR045851">
    <property type="entry name" value="AMP-bd_C_sf"/>
</dbReference>